<evidence type="ECO:0000256" key="6">
    <source>
        <dbReference type="ARBA" id="ARBA00022723"/>
    </source>
</evidence>
<feature type="region of interest" description="Disordered" evidence="18">
    <location>
        <begin position="455"/>
        <end position="484"/>
    </location>
</feature>
<dbReference type="GO" id="GO:0000902">
    <property type="term" value="P:cell morphogenesis"/>
    <property type="evidence" value="ECO:0007669"/>
    <property type="project" value="UniProtKB-UniRule"/>
</dbReference>
<dbReference type="Gene3D" id="2.160.10.10">
    <property type="entry name" value="Hexapeptide repeat proteins"/>
    <property type="match status" value="1"/>
</dbReference>
<evidence type="ECO:0000256" key="13">
    <source>
        <dbReference type="ARBA" id="ARBA00023316"/>
    </source>
</evidence>
<dbReference type="SUPFAM" id="SSF53448">
    <property type="entry name" value="Nucleotide-diphospho-sugar transferases"/>
    <property type="match status" value="1"/>
</dbReference>
<feature type="binding site" evidence="17">
    <location>
        <position position="237"/>
    </location>
    <ligand>
        <name>UDP-N-acetyl-alpha-D-glucosamine</name>
        <dbReference type="ChEBI" id="CHEBI:57705"/>
    </ligand>
</feature>
<dbReference type="PANTHER" id="PTHR43584">
    <property type="entry name" value="NUCLEOTIDYL TRANSFERASE"/>
    <property type="match status" value="1"/>
</dbReference>
<keyword evidence="9 17" id="KW-0133">Cell shape</keyword>
<feature type="binding site" evidence="17">
    <location>
        <position position="81"/>
    </location>
    <ligand>
        <name>UDP-N-acetyl-alpha-D-glucosamine</name>
        <dbReference type="ChEBI" id="CHEBI:57705"/>
    </ligand>
</feature>
<feature type="binding site" evidence="17">
    <location>
        <position position="414"/>
    </location>
    <ligand>
        <name>acetyl-CoA</name>
        <dbReference type="ChEBI" id="CHEBI:57288"/>
    </ligand>
</feature>
<feature type="binding site" evidence="17">
    <location>
        <position position="149"/>
    </location>
    <ligand>
        <name>UDP-N-acetyl-alpha-D-glucosamine</name>
        <dbReference type="ChEBI" id="CHEBI:57705"/>
    </ligand>
</feature>
<evidence type="ECO:0000256" key="1">
    <source>
        <dbReference type="ARBA" id="ARBA00007707"/>
    </source>
</evidence>
<comment type="subcellular location">
    <subcellularLocation>
        <location evidence="17">Cytoplasm</location>
    </subcellularLocation>
</comment>
<evidence type="ECO:0000256" key="12">
    <source>
        <dbReference type="ARBA" id="ARBA00023315"/>
    </source>
</evidence>
<feature type="domain" description="MobA-like NTP transferase" evidence="19">
    <location>
        <begin position="7"/>
        <end position="140"/>
    </location>
</feature>
<reference evidence="20 21" key="1">
    <citation type="submission" date="2016-12" db="EMBL/GenBank/DDBJ databases">
        <title>The new phylogeny of genus Mycobacterium.</title>
        <authorList>
            <person name="Tortoli E."/>
            <person name="Trovato A."/>
            <person name="Cirillo D.M."/>
        </authorList>
    </citation>
    <scope>NUCLEOTIDE SEQUENCE [LARGE SCALE GENOMIC DNA]</scope>
    <source>
        <strain evidence="20 21">DSM 44624</strain>
    </source>
</reference>
<dbReference type="NCBIfam" id="TIGR01173">
    <property type="entry name" value="glmU"/>
    <property type="match status" value="1"/>
</dbReference>
<dbReference type="Gene3D" id="3.90.550.10">
    <property type="entry name" value="Spore Coat Polysaccharide Biosynthesis Protein SpsA, Chain A"/>
    <property type="match status" value="1"/>
</dbReference>
<feature type="binding site" evidence="17">
    <location>
        <begin position="395"/>
        <end position="396"/>
    </location>
    <ligand>
        <name>acetyl-CoA</name>
        <dbReference type="ChEBI" id="CHEBI:57288"/>
    </ligand>
</feature>
<comment type="similarity">
    <text evidence="1 17">In the C-terminal section; belongs to the transferase hexapeptide repeat family.</text>
</comment>
<dbReference type="PANTHER" id="PTHR43584:SF3">
    <property type="entry name" value="BIFUNCTIONAL PROTEIN GLMU"/>
    <property type="match status" value="1"/>
</dbReference>
<comment type="subunit">
    <text evidence="17">Homotrimer.</text>
</comment>
<feature type="active site" description="Proton acceptor" evidence="17">
    <location>
        <position position="372"/>
    </location>
</feature>
<feature type="binding site" evidence="17">
    <location>
        <position position="386"/>
    </location>
    <ligand>
        <name>UDP-N-acetyl-alpha-D-glucosamine</name>
        <dbReference type="ChEBI" id="CHEBI:57705"/>
    </ligand>
</feature>
<comment type="pathway">
    <text evidence="17">Bacterial outer membrane biogenesis; LPS lipid A biosynthesis.</text>
</comment>
<dbReference type="CDD" id="cd03353">
    <property type="entry name" value="LbH_GlmU_C"/>
    <property type="match status" value="1"/>
</dbReference>
<dbReference type="SUPFAM" id="SSF51161">
    <property type="entry name" value="Trimeric LpxA-like enzymes"/>
    <property type="match status" value="1"/>
</dbReference>
<dbReference type="Pfam" id="PF12804">
    <property type="entry name" value="NTP_transf_3"/>
    <property type="match status" value="1"/>
</dbReference>
<dbReference type="InterPro" id="IPR038009">
    <property type="entry name" value="GlmU_C_LbH"/>
</dbReference>
<feature type="binding site" evidence="17">
    <location>
        <begin position="86"/>
        <end position="87"/>
    </location>
    <ligand>
        <name>UDP-N-acetyl-alpha-D-glucosamine</name>
        <dbReference type="ChEBI" id="CHEBI:57705"/>
    </ligand>
</feature>
<evidence type="ECO:0000256" key="7">
    <source>
        <dbReference type="ARBA" id="ARBA00022737"/>
    </source>
</evidence>
<comment type="cofactor">
    <cofactor evidence="17">
        <name>Mg(2+)</name>
        <dbReference type="ChEBI" id="CHEBI:18420"/>
    </cofactor>
    <text evidence="17">Binds 1 Mg(2+) ion per subunit.</text>
</comment>
<dbReference type="GO" id="GO:0071555">
    <property type="term" value="P:cell wall organization"/>
    <property type="evidence" value="ECO:0007669"/>
    <property type="project" value="UniProtKB-KW"/>
</dbReference>
<dbReference type="NCBIfam" id="NF010932">
    <property type="entry name" value="PRK14352.1"/>
    <property type="match status" value="1"/>
</dbReference>
<dbReference type="GO" id="GO:0006048">
    <property type="term" value="P:UDP-N-acetylglucosamine biosynthetic process"/>
    <property type="evidence" value="ECO:0007669"/>
    <property type="project" value="InterPro"/>
</dbReference>
<dbReference type="RefSeq" id="WP_083131821.1">
    <property type="nucleotide sequence ID" value="NZ_AP022606.1"/>
</dbReference>
<evidence type="ECO:0000256" key="17">
    <source>
        <dbReference type="HAMAP-Rule" id="MF_01631"/>
    </source>
</evidence>
<dbReference type="InterPro" id="IPR011004">
    <property type="entry name" value="Trimer_LpxA-like_sf"/>
</dbReference>
<feature type="binding site" evidence="17">
    <location>
        <position position="179"/>
    </location>
    <ligand>
        <name>UDP-N-acetyl-alpha-D-glucosamine</name>
        <dbReference type="ChEBI" id="CHEBI:57705"/>
    </ligand>
</feature>
<dbReference type="EC" id="2.7.7.23" evidence="17"/>
<feature type="region of interest" description="Linker" evidence="17">
    <location>
        <begin position="240"/>
        <end position="260"/>
    </location>
</feature>
<evidence type="ECO:0000313" key="21">
    <source>
        <dbReference type="Proteomes" id="UP000192441"/>
    </source>
</evidence>
<dbReference type="HAMAP" id="MF_01631">
    <property type="entry name" value="GlmU"/>
    <property type="match status" value="1"/>
</dbReference>
<comment type="caution">
    <text evidence="17">Lacks conserved residue(s) required for the propagation of feature annotation.</text>
</comment>
<dbReference type="GO" id="GO:0016020">
    <property type="term" value="C:membrane"/>
    <property type="evidence" value="ECO:0007669"/>
    <property type="project" value="GOC"/>
</dbReference>
<feature type="binding site" evidence="17">
    <location>
        <position position="164"/>
    </location>
    <ligand>
        <name>UDP-N-acetyl-alpha-D-glucosamine</name>
        <dbReference type="ChEBI" id="CHEBI:57705"/>
    </ligand>
</feature>
<keyword evidence="5 17" id="KW-0548">Nucleotidyltransferase</keyword>
<dbReference type="GO" id="GO:0019134">
    <property type="term" value="F:glucosamine-1-phosphate N-acetyltransferase activity"/>
    <property type="evidence" value="ECO:0007669"/>
    <property type="project" value="UniProtKB-UniRule"/>
</dbReference>
<evidence type="ECO:0000256" key="14">
    <source>
        <dbReference type="ARBA" id="ARBA00048247"/>
    </source>
</evidence>
<dbReference type="GO" id="GO:0009252">
    <property type="term" value="P:peptidoglycan biosynthetic process"/>
    <property type="evidence" value="ECO:0007669"/>
    <property type="project" value="UniProtKB-UniRule"/>
</dbReference>
<evidence type="ECO:0000256" key="2">
    <source>
        <dbReference type="ARBA" id="ARBA00007947"/>
    </source>
</evidence>
<comment type="pathway">
    <text evidence="17">Nucleotide-sugar biosynthesis; UDP-N-acetyl-alpha-D-glucosamine biosynthesis; N-acetyl-alpha-D-glucosamine 1-phosphate from alpha-D-glucosamine 6-phosphate (route II): step 2/2.</text>
</comment>
<dbReference type="InterPro" id="IPR025877">
    <property type="entry name" value="MobA-like_NTP_Trfase"/>
</dbReference>
<proteinExistence type="inferred from homology"/>
<name>A0AA91LY76_9MYCO</name>
<dbReference type="Proteomes" id="UP000192441">
    <property type="component" value="Unassembled WGS sequence"/>
</dbReference>
<dbReference type="GO" id="GO:0005737">
    <property type="term" value="C:cytoplasm"/>
    <property type="evidence" value="ECO:0007669"/>
    <property type="project" value="UniProtKB-SubCell"/>
</dbReference>
<feature type="binding site" evidence="17">
    <location>
        <position position="112"/>
    </location>
    <ligand>
        <name>Mg(2+)</name>
        <dbReference type="ChEBI" id="CHEBI:18420"/>
    </ligand>
</feature>
<evidence type="ECO:0000256" key="5">
    <source>
        <dbReference type="ARBA" id="ARBA00022695"/>
    </source>
</evidence>
<dbReference type="GO" id="GO:0000287">
    <property type="term" value="F:magnesium ion binding"/>
    <property type="evidence" value="ECO:0007669"/>
    <property type="project" value="UniProtKB-UniRule"/>
</dbReference>
<keyword evidence="12 17" id="KW-0012">Acyltransferase</keyword>
<dbReference type="InterPro" id="IPR029044">
    <property type="entry name" value="Nucleotide-diphossugar_trans"/>
</dbReference>
<keyword evidence="4 17" id="KW-0808">Transferase</keyword>
<feature type="region of interest" description="N-acetyltransferase" evidence="17">
    <location>
        <begin position="261"/>
        <end position="484"/>
    </location>
</feature>
<feature type="binding site" evidence="17">
    <location>
        <position position="360"/>
    </location>
    <ligand>
        <name>UDP-N-acetyl-alpha-D-glucosamine</name>
        <dbReference type="ChEBI" id="CHEBI:57705"/>
    </ligand>
</feature>
<dbReference type="EMBL" id="MVHM01000006">
    <property type="protein sequence ID" value="ORA38013.1"/>
    <property type="molecule type" value="Genomic_DNA"/>
</dbReference>
<comment type="pathway">
    <text evidence="17">Nucleotide-sugar biosynthesis; UDP-N-acetyl-alpha-D-glucosamine biosynthesis; UDP-N-acetyl-alpha-D-glucosamine from N-acetyl-alpha-D-glucosamine 1-phosphate: step 1/1.</text>
</comment>
<feature type="binding site" evidence="17">
    <location>
        <position position="432"/>
    </location>
    <ligand>
        <name>acetyl-CoA</name>
        <dbReference type="ChEBI" id="CHEBI:57288"/>
    </ligand>
</feature>
<comment type="similarity">
    <text evidence="2 17">In the N-terminal section; belongs to the N-acetylglucosamine-1-phosphate uridyltransferase family.</text>
</comment>
<dbReference type="CDD" id="cd02540">
    <property type="entry name" value="GT2_GlmU_N_bac"/>
    <property type="match status" value="1"/>
</dbReference>
<evidence type="ECO:0000256" key="9">
    <source>
        <dbReference type="ARBA" id="ARBA00022960"/>
    </source>
</evidence>
<feature type="binding site" evidence="17">
    <location>
        <position position="24"/>
    </location>
    <ligand>
        <name>UDP-N-acetyl-alpha-D-glucosamine</name>
        <dbReference type="ChEBI" id="CHEBI:57705"/>
    </ligand>
</feature>
<evidence type="ECO:0000256" key="8">
    <source>
        <dbReference type="ARBA" id="ARBA00022842"/>
    </source>
</evidence>
<evidence type="ECO:0000256" key="10">
    <source>
        <dbReference type="ARBA" id="ARBA00022984"/>
    </source>
</evidence>
<comment type="catalytic activity">
    <reaction evidence="14 17">
        <text>alpha-D-glucosamine 1-phosphate + acetyl-CoA = N-acetyl-alpha-D-glucosamine 1-phosphate + CoA + H(+)</text>
        <dbReference type="Rhea" id="RHEA:13725"/>
        <dbReference type="ChEBI" id="CHEBI:15378"/>
        <dbReference type="ChEBI" id="CHEBI:57287"/>
        <dbReference type="ChEBI" id="CHEBI:57288"/>
        <dbReference type="ChEBI" id="CHEBI:57776"/>
        <dbReference type="ChEBI" id="CHEBI:58516"/>
        <dbReference type="EC" id="2.3.1.157"/>
    </reaction>
</comment>
<protein>
    <recommendedName>
        <fullName evidence="17">Bifunctional protein GlmU</fullName>
    </recommendedName>
    <domain>
        <recommendedName>
            <fullName evidence="17">UDP-N-acetylglucosamine pyrophosphorylase</fullName>
            <ecNumber evidence="17">2.7.7.23</ecNumber>
        </recommendedName>
        <alternativeName>
            <fullName evidence="17">N-acetylglucosamine-1-phosphate uridyltransferase</fullName>
        </alternativeName>
    </domain>
    <domain>
        <recommendedName>
            <fullName evidence="17">Glucosamine-1-phosphate N-acetyltransferase</fullName>
            <ecNumber evidence="17">2.3.1.157</ecNumber>
        </recommendedName>
    </domain>
</protein>
<keyword evidence="13 17" id="KW-0961">Cell wall biogenesis/degradation</keyword>
<comment type="function">
    <text evidence="16 17">Catalyzes the last two sequential reactions in the de novo biosynthetic pathway for UDP-N-acetylglucosamine (UDP-GlcNAc). The C-terminal domain catalyzes the transfer of acetyl group from acetyl coenzyme A to glucosamine-1-phosphate (GlcN-1-P) to produce N-acetylglucosamine-1-phosphate (GlcNAc-1-P), which is converted into UDP-GlcNAc by the transfer of uridine 5-monophosphate (from uridine 5-triphosphate), a reaction catalyzed by the N-terminal domain.</text>
</comment>
<accession>A0AA91LY76</accession>
<evidence type="ECO:0000256" key="18">
    <source>
        <dbReference type="SAM" id="MobiDB-lite"/>
    </source>
</evidence>
<evidence type="ECO:0000259" key="19">
    <source>
        <dbReference type="Pfam" id="PF12804"/>
    </source>
</evidence>
<dbReference type="InterPro" id="IPR005882">
    <property type="entry name" value="Bifunctional_GlmU"/>
</dbReference>
<dbReference type="GO" id="GO:0009245">
    <property type="term" value="P:lipid A biosynthetic process"/>
    <property type="evidence" value="ECO:0007669"/>
    <property type="project" value="UniProtKB-UniRule"/>
</dbReference>
<gene>
    <name evidence="17" type="primary">glmU</name>
    <name evidence="20" type="ORF">BST20_12225</name>
</gene>
<dbReference type="AlphaFoldDB" id="A0AA91LY76"/>
<dbReference type="GO" id="GO:0003977">
    <property type="term" value="F:UDP-N-acetylglucosamine diphosphorylase activity"/>
    <property type="evidence" value="ECO:0007669"/>
    <property type="project" value="UniProtKB-UniRule"/>
</dbReference>
<evidence type="ECO:0000256" key="3">
    <source>
        <dbReference type="ARBA" id="ARBA00022490"/>
    </source>
</evidence>
<comment type="caution">
    <text evidence="20">The sequence shown here is derived from an EMBL/GenBank/DDBJ whole genome shotgun (WGS) entry which is preliminary data.</text>
</comment>
<feature type="binding site" evidence="17">
    <location>
        <position position="375"/>
    </location>
    <ligand>
        <name>UDP-N-acetyl-alpha-D-glucosamine</name>
        <dbReference type="ChEBI" id="CHEBI:57705"/>
    </ligand>
</feature>
<feature type="binding site" evidence="17">
    <location>
        <begin position="10"/>
        <end position="13"/>
    </location>
    <ligand>
        <name>UDP-N-acetyl-alpha-D-glucosamine</name>
        <dbReference type="ChEBI" id="CHEBI:57705"/>
    </ligand>
</feature>
<comment type="catalytic activity">
    <reaction evidence="15 17">
        <text>N-acetyl-alpha-D-glucosamine 1-phosphate + UTP + H(+) = UDP-N-acetyl-alpha-D-glucosamine + diphosphate</text>
        <dbReference type="Rhea" id="RHEA:13509"/>
        <dbReference type="ChEBI" id="CHEBI:15378"/>
        <dbReference type="ChEBI" id="CHEBI:33019"/>
        <dbReference type="ChEBI" id="CHEBI:46398"/>
        <dbReference type="ChEBI" id="CHEBI:57705"/>
        <dbReference type="ChEBI" id="CHEBI:57776"/>
        <dbReference type="EC" id="2.7.7.23"/>
    </reaction>
</comment>
<evidence type="ECO:0000256" key="11">
    <source>
        <dbReference type="ARBA" id="ARBA00023268"/>
    </source>
</evidence>
<organism evidence="20 21">
    <name type="scientific">Mycobacterium branderi</name>
    <dbReference type="NCBI Taxonomy" id="43348"/>
    <lineage>
        <taxon>Bacteria</taxon>
        <taxon>Bacillati</taxon>
        <taxon>Actinomycetota</taxon>
        <taxon>Actinomycetes</taxon>
        <taxon>Mycobacteriales</taxon>
        <taxon>Mycobacteriaceae</taxon>
        <taxon>Mycobacterium</taxon>
    </lineage>
</organism>
<sequence>MTRETAVLVLAAGAGTRMRSDTPKVLHPIAGRSMLAHSLHAIAKLAPQHLVVVLGQNHDRIAPVVAELADTLGRPVDVAMQEQQLGTGHAVLCGLSALPDDFGGVVVVTSGDIPLLDADTLADLIATHNSGPAAVTMLTTTLDDPTGYGRILRTQDREVIAIVEQADATPSQQQIREVNAGVYAFDIAPLRSALSRLSADNAQHELYLTDVVSIVRSDGQVVGARHVDDAALVAGVNNRVQLAELAAELNRRIVAAHQLAGVTVVDPATTWIDVDVAIGRDTVVQPGTQLLGNTRIGGRATIGPDTTLTDVTVGDGASVIRTHGTSAIIGDGAVVGPFTYLRPGTVLGADGKLGAFVETKNSTIGTGTKVPHLTYVGDADIGEQSNIGASSVFVNYDGETKARTTIGSHVRTGSDTMFVAPVTVGDGAYTGAGTVVRDDVPPGALAVSAGPQRNIENWVQRKRPGSAAAQAAEKAQQKRQQDTT</sequence>
<evidence type="ECO:0000256" key="16">
    <source>
        <dbReference type="ARBA" id="ARBA00049628"/>
    </source>
</evidence>
<feature type="binding site" evidence="17">
    <location>
        <begin position="110"/>
        <end position="112"/>
    </location>
    <ligand>
        <name>UDP-N-acetyl-alpha-D-glucosamine</name>
        <dbReference type="ChEBI" id="CHEBI:57705"/>
    </ligand>
</feature>
<keyword evidence="7 17" id="KW-0677">Repeat</keyword>
<keyword evidence="11 17" id="KW-0511">Multifunctional enzyme</keyword>
<keyword evidence="3 17" id="KW-0963">Cytoplasm</keyword>
<evidence type="ECO:0000256" key="4">
    <source>
        <dbReference type="ARBA" id="ARBA00022679"/>
    </source>
</evidence>
<dbReference type="GO" id="GO:0008360">
    <property type="term" value="P:regulation of cell shape"/>
    <property type="evidence" value="ECO:0007669"/>
    <property type="project" value="UniProtKB-KW"/>
</dbReference>
<feature type="region of interest" description="Pyrophosphorylase" evidence="17">
    <location>
        <begin position="1"/>
        <end position="239"/>
    </location>
</feature>
<evidence type="ECO:0000256" key="15">
    <source>
        <dbReference type="ARBA" id="ARBA00048493"/>
    </source>
</evidence>
<feature type="binding site" evidence="17">
    <location>
        <position position="389"/>
    </location>
    <ligand>
        <name>acetyl-CoA</name>
        <dbReference type="ChEBI" id="CHEBI:57288"/>
    </ligand>
</feature>
<feature type="binding site" evidence="17">
    <location>
        <position position="237"/>
    </location>
    <ligand>
        <name>Mg(2+)</name>
        <dbReference type="ChEBI" id="CHEBI:18420"/>
    </ligand>
</feature>
<feature type="binding site" evidence="17">
    <location>
        <position position="342"/>
    </location>
    <ligand>
        <name>UDP-N-acetyl-alpha-D-glucosamine</name>
        <dbReference type="ChEBI" id="CHEBI:57705"/>
    </ligand>
</feature>
<dbReference type="EC" id="2.3.1.157" evidence="17"/>
<dbReference type="InterPro" id="IPR050065">
    <property type="entry name" value="GlmU-like"/>
</dbReference>
<feature type="compositionally biased region" description="Basic and acidic residues" evidence="18">
    <location>
        <begin position="475"/>
        <end position="484"/>
    </location>
</feature>
<keyword evidence="8 17" id="KW-0460">Magnesium</keyword>
<evidence type="ECO:0000313" key="20">
    <source>
        <dbReference type="EMBL" id="ORA38013.1"/>
    </source>
</evidence>
<keyword evidence="10 17" id="KW-0573">Peptidoglycan synthesis</keyword>
<keyword evidence="6 17" id="KW-0479">Metal-binding</keyword>